<gene>
    <name evidence="1" type="ORF">SAMN02910291_00753</name>
</gene>
<name>A0AA94L1S1_DESDE</name>
<accession>A0AA94L1S1</accession>
<comment type="caution">
    <text evidence="1">The sequence shown here is derived from an EMBL/GenBank/DDBJ whole genome shotgun (WGS) entry which is preliminary data.</text>
</comment>
<dbReference type="AlphaFoldDB" id="A0AA94L1S1"/>
<dbReference type="Proteomes" id="UP000182680">
    <property type="component" value="Unassembled WGS sequence"/>
</dbReference>
<protein>
    <submittedName>
        <fullName evidence="1">Uncharacterized protein</fullName>
    </submittedName>
</protein>
<sequence length="144" mass="16314">MDKRKFPHSFSVRIDTRRTRFELSPAEDHGGPDGAYRIRVNRCWLDAPDGSHRYFFREALAGLIAEVALEGFAATPEAPDMPYPCRVSVCRWVDGLPRYIGTWTNSAPILDASGRWMVNVSVDGTRLFVPVEDVTVHPIRRTKP</sequence>
<dbReference type="EMBL" id="FPIW01000008">
    <property type="protein sequence ID" value="SFW30260.1"/>
    <property type="molecule type" value="Genomic_DNA"/>
</dbReference>
<reference evidence="2" key="1">
    <citation type="submission" date="2016-11" db="EMBL/GenBank/DDBJ databases">
        <authorList>
            <person name="Jaros S."/>
            <person name="Januszkiewicz K."/>
            <person name="Wedrychowicz H."/>
        </authorList>
    </citation>
    <scope>NUCLEOTIDE SEQUENCE [LARGE SCALE GENOMIC DNA]</scope>
    <source>
        <strain evidence="2">DSM 7057</strain>
    </source>
</reference>
<evidence type="ECO:0000313" key="1">
    <source>
        <dbReference type="EMBL" id="SFW30260.1"/>
    </source>
</evidence>
<dbReference type="RefSeq" id="WP_232088759.1">
    <property type="nucleotide sequence ID" value="NZ_FPIW01000008.1"/>
</dbReference>
<proteinExistence type="predicted"/>
<organism evidence="1 2">
    <name type="scientific">Desulfovibrio desulfuricans</name>
    <dbReference type="NCBI Taxonomy" id="876"/>
    <lineage>
        <taxon>Bacteria</taxon>
        <taxon>Pseudomonadati</taxon>
        <taxon>Thermodesulfobacteriota</taxon>
        <taxon>Desulfovibrionia</taxon>
        <taxon>Desulfovibrionales</taxon>
        <taxon>Desulfovibrionaceae</taxon>
        <taxon>Desulfovibrio</taxon>
    </lineage>
</organism>
<evidence type="ECO:0000313" key="2">
    <source>
        <dbReference type="Proteomes" id="UP000182680"/>
    </source>
</evidence>